<proteinExistence type="predicted"/>
<sequence length="145" mass="15751">MTAFRLERTVAAAPAEAWRRVTDWRAHAALMPWTALTSMVPEPPGPGTVFVVRTGVGRAGFDDPMEIVEWSPPGGAGTGRCRLAKRGRVVRGWAVVEVRPEESGSGSVVVWTEELRLPGVPDRPVAWVGRALFGRALDALLRDPE</sequence>
<dbReference type="Gene3D" id="3.30.530.20">
    <property type="match status" value="1"/>
</dbReference>
<dbReference type="Proteomes" id="UP000320580">
    <property type="component" value="Chromosome"/>
</dbReference>
<gene>
    <name evidence="1" type="ORF">FQU76_01950</name>
</gene>
<dbReference type="KEGG" id="sqz:FQU76_01950"/>
<dbReference type="InterPro" id="IPR023393">
    <property type="entry name" value="START-like_dom_sf"/>
</dbReference>
<dbReference type="SUPFAM" id="SSF55961">
    <property type="entry name" value="Bet v1-like"/>
    <property type="match status" value="1"/>
</dbReference>
<dbReference type="AlphaFoldDB" id="A0A5B8J2N9"/>
<evidence type="ECO:0000313" key="2">
    <source>
        <dbReference type="Proteomes" id="UP000320580"/>
    </source>
</evidence>
<reference evidence="1 2" key="1">
    <citation type="submission" date="2019-07" db="EMBL/GenBank/DDBJ databases">
        <authorList>
            <person name="Zhu P."/>
        </authorList>
    </citation>
    <scope>NUCLEOTIDE SEQUENCE [LARGE SCALE GENOMIC DNA]</scope>
    <source>
        <strain evidence="1 2">SSL-25</strain>
    </source>
</reference>
<accession>A0A5B8J2N9</accession>
<dbReference type="RefSeq" id="WP_146478789.1">
    <property type="nucleotide sequence ID" value="NZ_CP042266.1"/>
</dbReference>
<name>A0A5B8J2N9_9ACTN</name>
<organism evidence="1 2">
    <name type="scientific">Streptomyces qinzhouensis</name>
    <dbReference type="NCBI Taxonomy" id="2599401"/>
    <lineage>
        <taxon>Bacteria</taxon>
        <taxon>Bacillati</taxon>
        <taxon>Actinomycetota</taxon>
        <taxon>Actinomycetes</taxon>
        <taxon>Kitasatosporales</taxon>
        <taxon>Streptomycetaceae</taxon>
        <taxon>Streptomyces</taxon>
    </lineage>
</organism>
<keyword evidence="2" id="KW-1185">Reference proteome</keyword>
<evidence type="ECO:0000313" key="1">
    <source>
        <dbReference type="EMBL" id="QDY75477.1"/>
    </source>
</evidence>
<dbReference type="OrthoDB" id="4823586at2"/>
<protein>
    <submittedName>
        <fullName evidence="1">SRPBCC family protein</fullName>
    </submittedName>
</protein>
<dbReference type="CDD" id="cd07812">
    <property type="entry name" value="SRPBCC"/>
    <property type="match status" value="1"/>
</dbReference>
<dbReference type="InterPro" id="IPR019587">
    <property type="entry name" value="Polyketide_cyclase/dehydratase"/>
</dbReference>
<dbReference type="Pfam" id="PF10604">
    <property type="entry name" value="Polyketide_cyc2"/>
    <property type="match status" value="1"/>
</dbReference>
<dbReference type="EMBL" id="CP042266">
    <property type="protein sequence ID" value="QDY75477.1"/>
    <property type="molecule type" value="Genomic_DNA"/>
</dbReference>